<dbReference type="EMBL" id="JBHSXX010000001">
    <property type="protein sequence ID" value="MFC6870626.1"/>
    <property type="molecule type" value="Genomic_DNA"/>
</dbReference>
<name>A0ABW2C5K7_9PSEU</name>
<dbReference type="PROSITE" id="PS51384">
    <property type="entry name" value="FAD_FR"/>
    <property type="match status" value="1"/>
</dbReference>
<evidence type="ECO:0000313" key="2">
    <source>
        <dbReference type="EMBL" id="MFC6870626.1"/>
    </source>
</evidence>
<dbReference type="Pfam" id="PF04954">
    <property type="entry name" value="SIP"/>
    <property type="match status" value="1"/>
</dbReference>
<dbReference type="InterPro" id="IPR013113">
    <property type="entry name" value="SIP_FAD-bd"/>
</dbReference>
<dbReference type="InterPro" id="IPR039374">
    <property type="entry name" value="SIP_fam"/>
</dbReference>
<evidence type="ECO:0000259" key="1">
    <source>
        <dbReference type="PROSITE" id="PS51384"/>
    </source>
</evidence>
<gene>
    <name evidence="2" type="ORF">ACFQGD_26190</name>
</gene>
<sequence>MYGEVVSTARLTPQLTRIVLGGSGLDDFAPTTHSDQYVNCFFVPDGAPYAVPFDDAAIRDLPREQRPFPRRITVRAWNEDRRELTLDVAVHGDVGYAGRWAARARPGDRLQLRGPAGGYRPHADADSYLFVGDESALPAIAASAEAVPPGRPVVIVAEVEDRAGEIELDSPGALRVHWVHRSGRTEGLDNLLAETVAALPRPSGVVSAFVHGEADATRAVRRVLLSRRIVEPDYLSCSPYWRRGYDDEQWRAIKGAWVREVNAETFDATPATAARR</sequence>
<proteinExistence type="predicted"/>
<dbReference type="Pfam" id="PF08021">
    <property type="entry name" value="FAD_binding_9"/>
    <property type="match status" value="1"/>
</dbReference>
<evidence type="ECO:0000313" key="3">
    <source>
        <dbReference type="Proteomes" id="UP001596337"/>
    </source>
</evidence>
<dbReference type="InterPro" id="IPR017927">
    <property type="entry name" value="FAD-bd_FR_type"/>
</dbReference>
<dbReference type="InterPro" id="IPR017938">
    <property type="entry name" value="Riboflavin_synthase-like_b-brl"/>
</dbReference>
<feature type="domain" description="FAD-binding FR-type" evidence="1">
    <location>
        <begin position="1"/>
        <end position="122"/>
    </location>
</feature>
<reference evidence="3" key="1">
    <citation type="journal article" date="2019" name="Int. J. Syst. Evol. Microbiol.">
        <title>The Global Catalogue of Microorganisms (GCM) 10K type strain sequencing project: providing services to taxonomists for standard genome sequencing and annotation.</title>
        <authorList>
            <consortium name="The Broad Institute Genomics Platform"/>
            <consortium name="The Broad Institute Genome Sequencing Center for Infectious Disease"/>
            <person name="Wu L."/>
            <person name="Ma J."/>
        </authorList>
    </citation>
    <scope>NUCLEOTIDE SEQUENCE [LARGE SCALE GENOMIC DNA]</scope>
    <source>
        <strain evidence="3">KCTC 32255</strain>
    </source>
</reference>
<dbReference type="PANTHER" id="PTHR30157:SF0">
    <property type="entry name" value="NADPH-DEPENDENT FERRIC-CHELATE REDUCTASE"/>
    <property type="match status" value="1"/>
</dbReference>
<dbReference type="PANTHER" id="PTHR30157">
    <property type="entry name" value="FERRIC REDUCTASE, NADPH-DEPENDENT"/>
    <property type="match status" value="1"/>
</dbReference>
<dbReference type="CDD" id="cd06193">
    <property type="entry name" value="siderophore_interacting"/>
    <property type="match status" value="1"/>
</dbReference>
<dbReference type="SUPFAM" id="SSF63380">
    <property type="entry name" value="Riboflavin synthase domain-like"/>
    <property type="match status" value="1"/>
</dbReference>
<dbReference type="InterPro" id="IPR039261">
    <property type="entry name" value="FNR_nucleotide-bd"/>
</dbReference>
<dbReference type="RefSeq" id="WP_345404872.1">
    <property type="nucleotide sequence ID" value="NZ_BAABLA010000119.1"/>
</dbReference>
<dbReference type="Gene3D" id="3.40.50.80">
    <property type="entry name" value="Nucleotide-binding domain of ferredoxin-NADP reductase (FNR) module"/>
    <property type="match status" value="1"/>
</dbReference>
<protein>
    <submittedName>
        <fullName evidence="2">Siderophore-interacting protein</fullName>
    </submittedName>
</protein>
<comment type="caution">
    <text evidence="2">The sequence shown here is derived from an EMBL/GenBank/DDBJ whole genome shotgun (WGS) entry which is preliminary data.</text>
</comment>
<keyword evidence="3" id="KW-1185">Reference proteome</keyword>
<dbReference type="InterPro" id="IPR007037">
    <property type="entry name" value="SIP_rossman_dom"/>
</dbReference>
<dbReference type="Proteomes" id="UP001596337">
    <property type="component" value="Unassembled WGS sequence"/>
</dbReference>
<organism evidence="2 3">
    <name type="scientific">Haloechinothrix salitolerans</name>
    <dbReference type="NCBI Taxonomy" id="926830"/>
    <lineage>
        <taxon>Bacteria</taxon>
        <taxon>Bacillati</taxon>
        <taxon>Actinomycetota</taxon>
        <taxon>Actinomycetes</taxon>
        <taxon>Pseudonocardiales</taxon>
        <taxon>Pseudonocardiaceae</taxon>
        <taxon>Haloechinothrix</taxon>
    </lineage>
</organism>
<accession>A0ABW2C5K7</accession>
<dbReference type="Gene3D" id="2.40.30.10">
    <property type="entry name" value="Translation factors"/>
    <property type="match status" value="1"/>
</dbReference>